<accession>A0A1G4G3S9</accession>
<dbReference type="PANTHER" id="PTHR36453:SF1">
    <property type="entry name" value="RIGHT HANDED BETA HELIX DOMAIN-CONTAINING PROTEIN"/>
    <property type="match status" value="1"/>
</dbReference>
<dbReference type="SMART" id="SM00710">
    <property type="entry name" value="PbH1"/>
    <property type="match status" value="7"/>
</dbReference>
<dbReference type="PANTHER" id="PTHR36453">
    <property type="entry name" value="SECRETED PROTEIN-RELATED"/>
    <property type="match status" value="1"/>
</dbReference>
<feature type="domain" description="Right handed beta helix" evidence="2">
    <location>
        <begin position="437"/>
        <end position="574"/>
    </location>
</feature>
<dbReference type="Proteomes" id="UP000178485">
    <property type="component" value="Chromosome i"/>
</dbReference>
<protein>
    <recommendedName>
        <fullName evidence="2">Right handed beta helix domain-containing protein</fullName>
    </recommendedName>
</protein>
<sequence>MQTKEVNQRIREVRHLSQAIATLFMAICIPALLFSFSPRNRVEFYVSSNGNDTNPGSATAPFKSLEKARAAVRTSLSETPGRAVVVNIKGGVYRLEKPIRFTAEDSGEKNSPVIYRAMKGETPVFTGSTEVTAWQLVTDADKLAALPPESRGKVYVADIKILGIDDTGDPTKAGKRPELICNGALQRLARWPNDGFLRAGVARGETETAPTYIKKHGTKEGVFEYLEERQSRWTAESDVRLGGYWYWDWSDEYQRVEKIDTLTKTLYLSEPYHHYGYGDSLRYFGLNLFCEIDRPGEWYLDRINGAIYWFPPENIDPNRAAVTLTRFSDPFMIEMDGCSNVIIEGITFQEGRGSAISIKGGENCLLKSCRIMRFGKDGIHIDGGQNHGISGCLLQYFGHRGIDIKGGDRKSLTPANHFVEHSIVEHFSLFKRTYEPAIHLDGCGIKVNNNRFRYSSSSAMRLEGNDFLIEYNEISHVVNESDDQGGIDIYYNPSYRGIMIRYNRWSDIKGGTRHGAAGVRLDDMISGVTISGNIFERCGAHSFGGVQIHGGKDNLVENNLFFKCTAAVSFSRWSEERWLSELEKPVMQKKLYEDVDIGSALYQQRYPELKNIRTGININQVKNNLLVDCDRLFIGTNDRELVRDNPAVPSDGKQIEVFCSSEILDKYGMKPIPVQLIGPKKNRWLMEP</sequence>
<dbReference type="STRING" id="1642646.ING2E5A_0331"/>
<evidence type="ECO:0000313" key="3">
    <source>
        <dbReference type="EMBL" id="SCM55404.1"/>
    </source>
</evidence>
<dbReference type="InterPro" id="IPR012334">
    <property type="entry name" value="Pectin_lyas_fold"/>
</dbReference>
<dbReference type="InterPro" id="IPR039448">
    <property type="entry name" value="Beta_helix"/>
</dbReference>
<dbReference type="Pfam" id="PF13229">
    <property type="entry name" value="Beta_helix"/>
    <property type="match status" value="2"/>
</dbReference>
<name>A0A1G4G3S9_9BACT</name>
<proteinExistence type="predicted"/>
<dbReference type="InterPro" id="IPR011050">
    <property type="entry name" value="Pectin_lyase_fold/virulence"/>
</dbReference>
<evidence type="ECO:0000313" key="4">
    <source>
        <dbReference type="Proteomes" id="UP000178485"/>
    </source>
</evidence>
<dbReference type="EMBL" id="LT608328">
    <property type="protein sequence ID" value="SCM55404.1"/>
    <property type="molecule type" value="Genomic_DNA"/>
</dbReference>
<keyword evidence="1" id="KW-1133">Transmembrane helix</keyword>
<keyword evidence="4" id="KW-1185">Reference proteome</keyword>
<evidence type="ECO:0000259" key="2">
    <source>
        <dbReference type="Pfam" id="PF13229"/>
    </source>
</evidence>
<feature type="transmembrane region" description="Helical" evidence="1">
    <location>
        <begin position="20"/>
        <end position="37"/>
    </location>
</feature>
<dbReference type="SUPFAM" id="SSF51126">
    <property type="entry name" value="Pectin lyase-like"/>
    <property type="match status" value="1"/>
</dbReference>
<keyword evidence="1" id="KW-0812">Transmembrane</keyword>
<organism evidence="3 4">
    <name type="scientific">Petrimonas mucosa</name>
    <dbReference type="NCBI Taxonomy" id="1642646"/>
    <lineage>
        <taxon>Bacteria</taxon>
        <taxon>Pseudomonadati</taxon>
        <taxon>Bacteroidota</taxon>
        <taxon>Bacteroidia</taxon>
        <taxon>Bacteroidales</taxon>
        <taxon>Dysgonomonadaceae</taxon>
        <taxon>Petrimonas</taxon>
    </lineage>
</organism>
<dbReference type="InterPro" id="IPR006626">
    <property type="entry name" value="PbH1"/>
</dbReference>
<gene>
    <name evidence="3" type="ORF">ING2E5A_0331</name>
</gene>
<dbReference type="RefSeq" id="WP_083373123.1">
    <property type="nucleotide sequence ID" value="NZ_LT608328.1"/>
</dbReference>
<dbReference type="KEGG" id="pmuc:ING2E5A_0331"/>
<keyword evidence="1" id="KW-0472">Membrane</keyword>
<feature type="domain" description="Right handed beta helix" evidence="2">
    <location>
        <begin position="333"/>
        <end position="409"/>
    </location>
</feature>
<dbReference type="Gene3D" id="2.160.20.10">
    <property type="entry name" value="Single-stranded right-handed beta-helix, Pectin lyase-like"/>
    <property type="match status" value="3"/>
</dbReference>
<reference evidence="3 4" key="1">
    <citation type="submission" date="2016-08" db="EMBL/GenBank/DDBJ databases">
        <authorList>
            <person name="Seilhamer J.J."/>
        </authorList>
    </citation>
    <scope>NUCLEOTIDE SEQUENCE [LARGE SCALE GENOMIC DNA]</scope>
    <source>
        <strain evidence="3">ING2-E5A</strain>
    </source>
</reference>
<evidence type="ECO:0000256" key="1">
    <source>
        <dbReference type="SAM" id="Phobius"/>
    </source>
</evidence>
<dbReference type="AlphaFoldDB" id="A0A1G4G3S9"/>